<sequence>MGKKKIIRNNFGLTKPGQKKLTKREAIDLTINEIEESYTKRLNTEVNLKVADFIGDFCLALAWSLRNNHNYGAKRIERTIRELFEVVSDAKMKEVGQILFDMSEIKEQLLVETGLDIEPVIVEEVNKHLTRVKEFKENE</sequence>
<dbReference type="OrthoDB" id="2999125at2"/>
<dbReference type="RefSeq" id="WP_102189948.1">
    <property type="nucleotide sequence ID" value="NZ_PNGT01000005.1"/>
</dbReference>
<dbReference type="Proteomes" id="UP000235670">
    <property type="component" value="Unassembled WGS sequence"/>
</dbReference>
<proteinExistence type="predicted"/>
<dbReference type="AlphaFoldDB" id="A0A2N6SEM2"/>
<gene>
    <name evidence="1" type="ORF">CJ218_05855</name>
</gene>
<name>A0A2N6SEM2_9BACL</name>
<dbReference type="EMBL" id="PNGT01000005">
    <property type="protein sequence ID" value="PMC52360.1"/>
    <property type="molecule type" value="Genomic_DNA"/>
</dbReference>
<evidence type="ECO:0000313" key="1">
    <source>
        <dbReference type="EMBL" id="PMC52360.1"/>
    </source>
</evidence>
<evidence type="ECO:0000313" key="2">
    <source>
        <dbReference type="Proteomes" id="UP000235670"/>
    </source>
</evidence>
<reference evidence="1 2" key="1">
    <citation type="submission" date="2017-09" db="EMBL/GenBank/DDBJ databases">
        <title>Bacterial strain isolated from the female urinary microbiota.</title>
        <authorList>
            <person name="Thomas-White K."/>
            <person name="Kumar N."/>
            <person name="Forster S."/>
            <person name="Putonti C."/>
            <person name="Lawley T."/>
            <person name="Wolfe A.J."/>
        </authorList>
    </citation>
    <scope>NUCLEOTIDE SEQUENCE [LARGE SCALE GENOMIC DNA]</scope>
    <source>
        <strain evidence="1 2">UMB0186</strain>
    </source>
</reference>
<protein>
    <submittedName>
        <fullName evidence="1">Uncharacterized protein</fullName>
    </submittedName>
</protein>
<accession>A0A2N6SEM2</accession>
<comment type="caution">
    <text evidence="1">The sequence shown here is derived from an EMBL/GenBank/DDBJ whole genome shotgun (WGS) entry which is preliminary data.</text>
</comment>
<organism evidence="1 2">
    <name type="scientific">Gemella sanguinis</name>
    <dbReference type="NCBI Taxonomy" id="84135"/>
    <lineage>
        <taxon>Bacteria</taxon>
        <taxon>Bacillati</taxon>
        <taxon>Bacillota</taxon>
        <taxon>Bacilli</taxon>
        <taxon>Bacillales</taxon>
        <taxon>Gemellaceae</taxon>
        <taxon>Gemella</taxon>
    </lineage>
</organism>